<dbReference type="Gene3D" id="3.40.50.300">
    <property type="entry name" value="P-loop containing nucleotide triphosphate hydrolases"/>
    <property type="match status" value="1"/>
</dbReference>
<dbReference type="Gene3D" id="3.30.420.280">
    <property type="match status" value="1"/>
</dbReference>
<dbReference type="InterPro" id="IPR006437">
    <property type="entry name" value="Phage_terminase_lsu"/>
</dbReference>
<feature type="domain" description="Phage terminase large subunit N-terminal" evidence="1">
    <location>
        <begin position="24"/>
        <end position="201"/>
    </location>
</feature>
<gene>
    <name evidence="2" type="ORF">UFOVP939_23</name>
</gene>
<reference evidence="2" key="1">
    <citation type="submission" date="2020-05" db="EMBL/GenBank/DDBJ databases">
        <authorList>
            <person name="Chiriac C."/>
            <person name="Salcher M."/>
            <person name="Ghai R."/>
            <person name="Kavagutti S V."/>
        </authorList>
    </citation>
    <scope>NUCLEOTIDE SEQUENCE</scope>
</reference>
<dbReference type="Pfam" id="PF04466">
    <property type="entry name" value="Terminase_3"/>
    <property type="match status" value="1"/>
</dbReference>
<proteinExistence type="predicted"/>
<evidence type="ECO:0000259" key="1">
    <source>
        <dbReference type="Pfam" id="PF04466"/>
    </source>
</evidence>
<accession>A0A6J5PU71</accession>
<dbReference type="EMBL" id="LR796887">
    <property type="protein sequence ID" value="CAB4172618.1"/>
    <property type="molecule type" value="Genomic_DNA"/>
</dbReference>
<dbReference type="NCBIfam" id="TIGR01547">
    <property type="entry name" value="phage_term_2"/>
    <property type="match status" value="1"/>
</dbReference>
<dbReference type="PANTHER" id="PTHR39184">
    <property type="match status" value="1"/>
</dbReference>
<dbReference type="InterPro" id="IPR027417">
    <property type="entry name" value="P-loop_NTPase"/>
</dbReference>
<protein>
    <submittedName>
        <fullName evidence="2">Phage_term_2, phage terminase, large subunit, PBSX family</fullName>
    </submittedName>
</protein>
<dbReference type="InterPro" id="IPR035412">
    <property type="entry name" value="Terminase_L_N"/>
</dbReference>
<name>A0A6J5PU71_9CAUD</name>
<sequence length="430" mass="49090">MSSLDALNVELPPKLALTLFEPSRYKFIRGGRGSGKSWSVARALLLKAFSKPERVLCTREIQKSIKQSVHQLLKDQIAALGLESFFQVLENEIRGLNGSAFYFSGLSDQTVESIKSFEGCTLVWCEEAHTITQRSWRILTPTIRADKSEIWATYNPELDTDETHRMAVTEPQPDTISVEVNYPDTPWFPAVLEKERLHAQATMRQEDYAHIWEGQCKPAVEGAIYFDSMSATIKAGRIREVPHDGALKTHVIFDLGMADSMVMILVQRVASEIRVIHYIEGNQRILADYSQELRALKLDDQYMNWGSVWLPHDGFHKRHQTGIDDRQVLEGLGWAVERVPNNEVNEGIDRLREIFPRLYFNKARTERLVECLKRYRWNINSKTGQATQPLHDEFSHGADAARYLALVADSLTNDGNIAKPIKYKQGRYIA</sequence>
<dbReference type="PANTHER" id="PTHR39184:SF1">
    <property type="entry name" value="PBSX PHAGE TERMINASE LARGE SUBUNIT"/>
    <property type="match status" value="1"/>
</dbReference>
<evidence type="ECO:0000313" key="2">
    <source>
        <dbReference type="EMBL" id="CAB4172618.1"/>
    </source>
</evidence>
<dbReference type="InterPro" id="IPR052380">
    <property type="entry name" value="Viral_DNA_packaging_terminase"/>
</dbReference>
<organism evidence="2">
    <name type="scientific">uncultured Caudovirales phage</name>
    <dbReference type="NCBI Taxonomy" id="2100421"/>
    <lineage>
        <taxon>Viruses</taxon>
        <taxon>Duplodnaviria</taxon>
        <taxon>Heunggongvirae</taxon>
        <taxon>Uroviricota</taxon>
        <taxon>Caudoviricetes</taxon>
        <taxon>Peduoviridae</taxon>
        <taxon>Maltschvirus</taxon>
        <taxon>Maltschvirus maltsch</taxon>
    </lineage>
</organism>